<dbReference type="GO" id="GO:0009379">
    <property type="term" value="C:Holliday junction helicase complex"/>
    <property type="evidence" value="ECO:0007669"/>
    <property type="project" value="InterPro"/>
</dbReference>
<dbReference type="GO" id="GO:0000400">
    <property type="term" value="F:four-way junction DNA binding"/>
    <property type="evidence" value="ECO:0007669"/>
    <property type="project" value="UniProtKB-UniRule"/>
</dbReference>
<evidence type="ECO:0000313" key="8">
    <source>
        <dbReference type="EMBL" id="QDU67969.1"/>
    </source>
</evidence>
<dbReference type="Pfam" id="PF14520">
    <property type="entry name" value="HHH_5"/>
    <property type="match status" value="1"/>
</dbReference>
<comment type="subcellular location">
    <subcellularLocation>
        <location evidence="6">Cytoplasm</location>
    </subcellularLocation>
</comment>
<dbReference type="NCBIfam" id="TIGR00084">
    <property type="entry name" value="ruvA"/>
    <property type="match status" value="1"/>
</dbReference>
<dbReference type="InterPro" id="IPR012340">
    <property type="entry name" value="NA-bd_OB-fold"/>
</dbReference>
<dbReference type="SUPFAM" id="SSF47781">
    <property type="entry name" value="RuvA domain 2-like"/>
    <property type="match status" value="1"/>
</dbReference>
<dbReference type="Proteomes" id="UP000316921">
    <property type="component" value="Chromosome"/>
</dbReference>
<dbReference type="InterPro" id="IPR003583">
    <property type="entry name" value="Hlx-hairpin-Hlx_DNA-bd_motif"/>
</dbReference>
<dbReference type="CDD" id="cd14332">
    <property type="entry name" value="UBA_RuvA_C"/>
    <property type="match status" value="1"/>
</dbReference>
<dbReference type="EMBL" id="CP036287">
    <property type="protein sequence ID" value="QDU67969.1"/>
    <property type="molecule type" value="Genomic_DNA"/>
</dbReference>
<sequence length="193" mass="20978">MYEFLRGRCARRSPARLVLDVNGVGYDLVVPAGARFADEDPLQVWTHLAVREDAHVLYGFPEQSWRDLFRLLLKVKKVGPSMAIALLSGMEPEELVECIRAGDALRLTRVKGVGRKTADQILLDLSDQLDAWDSPPSTDGTPPASADGILAVAASALVSIGFSENDARKGVEAASRKVGTEDLELLIRTALRP</sequence>
<reference evidence="8 9" key="1">
    <citation type="submission" date="2019-02" db="EMBL/GenBank/DDBJ databases">
        <title>Deep-cultivation of Planctomycetes and their phenomic and genomic characterization uncovers novel biology.</title>
        <authorList>
            <person name="Wiegand S."/>
            <person name="Jogler M."/>
            <person name="Boedeker C."/>
            <person name="Pinto D."/>
            <person name="Vollmers J."/>
            <person name="Rivas-Marin E."/>
            <person name="Kohn T."/>
            <person name="Peeters S.H."/>
            <person name="Heuer A."/>
            <person name="Rast P."/>
            <person name="Oberbeckmann S."/>
            <person name="Bunk B."/>
            <person name="Jeske O."/>
            <person name="Meyerdierks A."/>
            <person name="Storesund J.E."/>
            <person name="Kallscheuer N."/>
            <person name="Luecker S."/>
            <person name="Lage O.M."/>
            <person name="Pohl T."/>
            <person name="Merkel B.J."/>
            <person name="Hornburger P."/>
            <person name="Mueller R.-W."/>
            <person name="Bruemmer F."/>
            <person name="Labrenz M."/>
            <person name="Spormann A.M."/>
            <person name="Op den Camp H."/>
            <person name="Overmann J."/>
            <person name="Amann R."/>
            <person name="Jetten M.S.M."/>
            <person name="Mascher T."/>
            <person name="Medema M.H."/>
            <person name="Devos D.P."/>
            <person name="Kaster A.-K."/>
            <person name="Ovreas L."/>
            <person name="Rohde M."/>
            <person name="Galperin M.Y."/>
            <person name="Jogler C."/>
        </authorList>
    </citation>
    <scope>NUCLEOTIDE SEQUENCE [LARGE SCALE GENOMIC DNA]</scope>
    <source>
        <strain evidence="8 9">Pla133</strain>
    </source>
</reference>
<dbReference type="GO" id="GO:0005524">
    <property type="term" value="F:ATP binding"/>
    <property type="evidence" value="ECO:0007669"/>
    <property type="project" value="InterPro"/>
</dbReference>
<dbReference type="InterPro" id="IPR013849">
    <property type="entry name" value="DNA_helicase_Holl-junc_RuvA_I"/>
</dbReference>
<evidence type="ECO:0000256" key="5">
    <source>
        <dbReference type="ARBA" id="ARBA00023204"/>
    </source>
</evidence>
<keyword evidence="8" id="KW-0378">Hydrolase</keyword>
<comment type="similarity">
    <text evidence="6">Belongs to the RuvA family.</text>
</comment>
<dbReference type="HAMAP" id="MF_00031">
    <property type="entry name" value="DNA_HJ_migration_RuvA"/>
    <property type="match status" value="1"/>
</dbReference>
<dbReference type="AlphaFoldDB" id="A0A518BLV6"/>
<comment type="domain">
    <text evidence="6">Has three domains with a flexible linker between the domains II and III and assumes an 'L' shape. Domain III is highly mobile and contacts RuvB.</text>
</comment>
<dbReference type="GO" id="GO:0048476">
    <property type="term" value="C:Holliday junction resolvase complex"/>
    <property type="evidence" value="ECO:0007669"/>
    <property type="project" value="UniProtKB-UniRule"/>
</dbReference>
<keyword evidence="8" id="KW-0067">ATP-binding</keyword>
<comment type="function">
    <text evidence="6">The RuvA-RuvB-RuvC complex processes Holliday junction (HJ) DNA during genetic recombination and DNA repair, while the RuvA-RuvB complex plays an important role in the rescue of blocked DNA replication forks via replication fork reversal (RFR). RuvA specifically binds to HJ cruciform DNA, conferring on it an open structure. The RuvB hexamer acts as an ATP-dependent pump, pulling dsDNA into and through the RuvAB complex. HJ branch migration allows RuvC to scan DNA until it finds its consensus sequence, where it cleaves and resolves the cruciform DNA.</text>
</comment>
<evidence type="ECO:0000256" key="3">
    <source>
        <dbReference type="ARBA" id="ARBA00023125"/>
    </source>
</evidence>
<dbReference type="InterPro" id="IPR011114">
    <property type="entry name" value="RuvA_C"/>
</dbReference>
<evidence type="ECO:0000256" key="1">
    <source>
        <dbReference type="ARBA" id="ARBA00022490"/>
    </source>
</evidence>
<evidence type="ECO:0000256" key="4">
    <source>
        <dbReference type="ARBA" id="ARBA00023172"/>
    </source>
</evidence>
<keyword evidence="8" id="KW-0347">Helicase</keyword>
<dbReference type="KEGG" id="pbap:Pla133_30600"/>
<evidence type="ECO:0000256" key="2">
    <source>
        <dbReference type="ARBA" id="ARBA00022763"/>
    </source>
</evidence>
<evidence type="ECO:0000256" key="6">
    <source>
        <dbReference type="HAMAP-Rule" id="MF_00031"/>
    </source>
</evidence>
<keyword evidence="5 6" id="KW-0234">DNA repair</keyword>
<dbReference type="SUPFAM" id="SSF46929">
    <property type="entry name" value="DNA helicase RuvA subunit, C-terminal domain"/>
    <property type="match status" value="1"/>
</dbReference>
<dbReference type="InterPro" id="IPR010994">
    <property type="entry name" value="RuvA_2-like"/>
</dbReference>
<proteinExistence type="inferred from homology"/>
<dbReference type="GO" id="GO:0005737">
    <property type="term" value="C:cytoplasm"/>
    <property type="evidence" value="ECO:0007669"/>
    <property type="project" value="UniProtKB-SubCell"/>
</dbReference>
<dbReference type="GO" id="GO:0016787">
    <property type="term" value="F:hydrolase activity"/>
    <property type="evidence" value="ECO:0007669"/>
    <property type="project" value="UniProtKB-KW"/>
</dbReference>
<dbReference type="Gene3D" id="1.10.150.20">
    <property type="entry name" value="5' to 3' exonuclease, C-terminal subdomain"/>
    <property type="match status" value="1"/>
</dbReference>
<dbReference type="GO" id="GO:0009378">
    <property type="term" value="F:four-way junction helicase activity"/>
    <property type="evidence" value="ECO:0007669"/>
    <property type="project" value="InterPro"/>
</dbReference>
<dbReference type="SUPFAM" id="SSF50249">
    <property type="entry name" value="Nucleic acid-binding proteins"/>
    <property type="match status" value="1"/>
</dbReference>
<feature type="domain" description="Helix-hairpin-helix DNA-binding motif class 1" evidence="7">
    <location>
        <begin position="70"/>
        <end position="89"/>
    </location>
</feature>
<evidence type="ECO:0000259" key="7">
    <source>
        <dbReference type="SMART" id="SM00278"/>
    </source>
</evidence>
<feature type="domain" description="Helix-hairpin-helix DNA-binding motif class 1" evidence="7">
    <location>
        <begin position="105"/>
        <end position="124"/>
    </location>
</feature>
<keyword evidence="8" id="KW-0547">Nucleotide-binding</keyword>
<comment type="subunit">
    <text evidence="6">Homotetramer. Forms an RuvA(8)-RuvB(12)-Holliday junction (HJ) complex. HJ DNA is sandwiched between 2 RuvA tetramers; dsDNA enters through RuvA and exits via RuvB. An RuvB hexamer assembles on each DNA strand where it exits the tetramer. Each RuvB hexamer is contacted by two RuvA subunits (via domain III) on 2 adjacent RuvB subunits; this complex drives branch migration. In the full resolvosome a probable DNA-RuvA(4)-RuvB(12)-RuvC(2) complex forms which resolves the HJ.</text>
</comment>
<keyword evidence="9" id="KW-1185">Reference proteome</keyword>
<dbReference type="Gene3D" id="2.40.50.140">
    <property type="entry name" value="Nucleic acid-binding proteins"/>
    <property type="match status" value="1"/>
</dbReference>
<evidence type="ECO:0000313" key="9">
    <source>
        <dbReference type="Proteomes" id="UP000316921"/>
    </source>
</evidence>
<keyword evidence="2 6" id="KW-0227">DNA damage</keyword>
<dbReference type="Pfam" id="PF01330">
    <property type="entry name" value="RuvA_N"/>
    <property type="match status" value="1"/>
</dbReference>
<dbReference type="SMART" id="SM00278">
    <property type="entry name" value="HhH1"/>
    <property type="match status" value="2"/>
</dbReference>
<dbReference type="InterPro" id="IPR000085">
    <property type="entry name" value="RuvA"/>
</dbReference>
<protein>
    <recommendedName>
        <fullName evidence="6">Holliday junction branch migration complex subunit RuvA</fullName>
    </recommendedName>
</protein>
<feature type="region of interest" description="Domain III" evidence="6">
    <location>
        <begin position="145"/>
        <end position="193"/>
    </location>
</feature>
<name>A0A518BLV6_9BACT</name>
<dbReference type="RefSeq" id="WP_145066588.1">
    <property type="nucleotide sequence ID" value="NZ_CP036287.1"/>
</dbReference>
<accession>A0A518BLV6</accession>
<dbReference type="InterPro" id="IPR036267">
    <property type="entry name" value="RuvA_C_sf"/>
</dbReference>
<keyword evidence="4 6" id="KW-0233">DNA recombination</keyword>
<dbReference type="Gene3D" id="1.10.8.10">
    <property type="entry name" value="DNA helicase RuvA subunit, C-terminal domain"/>
    <property type="match status" value="1"/>
</dbReference>
<dbReference type="GO" id="GO:0006281">
    <property type="term" value="P:DNA repair"/>
    <property type="evidence" value="ECO:0007669"/>
    <property type="project" value="UniProtKB-UniRule"/>
</dbReference>
<organism evidence="8 9">
    <name type="scientific">Engelhardtia mirabilis</name>
    <dbReference type="NCBI Taxonomy" id="2528011"/>
    <lineage>
        <taxon>Bacteria</taxon>
        <taxon>Pseudomonadati</taxon>
        <taxon>Planctomycetota</taxon>
        <taxon>Planctomycetia</taxon>
        <taxon>Planctomycetia incertae sedis</taxon>
        <taxon>Engelhardtia</taxon>
    </lineage>
</organism>
<dbReference type="GO" id="GO:0006310">
    <property type="term" value="P:DNA recombination"/>
    <property type="evidence" value="ECO:0007669"/>
    <property type="project" value="UniProtKB-UniRule"/>
</dbReference>
<keyword evidence="1 6" id="KW-0963">Cytoplasm</keyword>
<gene>
    <name evidence="6 8" type="primary">ruvA</name>
    <name evidence="8" type="ORF">Pla133_30600</name>
</gene>
<comment type="caution">
    <text evidence="6">Lacks conserved residue(s) required for the propagation of feature annotation.</text>
</comment>
<keyword evidence="3 6" id="KW-0238">DNA-binding</keyword>